<evidence type="ECO:0000313" key="2">
    <source>
        <dbReference type="Proteomes" id="UP000027222"/>
    </source>
</evidence>
<protein>
    <submittedName>
        <fullName evidence="1">Uncharacterized protein</fullName>
    </submittedName>
</protein>
<keyword evidence="2" id="KW-1185">Reference proteome</keyword>
<sequence length="198" mass="22685">MMKSKTSMARCLSHFCPKKETTLPISDLWQRDSLGLCRHTKPLEHKLHSLKLADSTTELQGHECASTQATAWDRGDRWRPVVKQRRILQEAISLRKTSRDGMLLKEDFSGHCVAEESGGDIQWVERKRYIGVRLSLEVTLSQGLITFFPRAQKPVPSRWRDANCKTKLVRDSSILNRDSVIIRKLNVVYRRAAQTVTG</sequence>
<dbReference type="EMBL" id="KL142392">
    <property type="protein sequence ID" value="KDR71588.1"/>
    <property type="molecule type" value="Genomic_DNA"/>
</dbReference>
<name>A0A067SXV1_GALM3</name>
<reference evidence="2" key="1">
    <citation type="journal article" date="2014" name="Proc. Natl. Acad. Sci. U.S.A.">
        <title>Extensive sampling of basidiomycete genomes demonstrates inadequacy of the white-rot/brown-rot paradigm for wood decay fungi.</title>
        <authorList>
            <person name="Riley R."/>
            <person name="Salamov A.A."/>
            <person name="Brown D.W."/>
            <person name="Nagy L.G."/>
            <person name="Floudas D."/>
            <person name="Held B.W."/>
            <person name="Levasseur A."/>
            <person name="Lombard V."/>
            <person name="Morin E."/>
            <person name="Otillar R."/>
            <person name="Lindquist E.A."/>
            <person name="Sun H."/>
            <person name="LaButti K.M."/>
            <person name="Schmutz J."/>
            <person name="Jabbour D."/>
            <person name="Luo H."/>
            <person name="Baker S.E."/>
            <person name="Pisabarro A.G."/>
            <person name="Walton J.D."/>
            <person name="Blanchette R.A."/>
            <person name="Henrissat B."/>
            <person name="Martin F."/>
            <person name="Cullen D."/>
            <person name="Hibbett D.S."/>
            <person name="Grigoriev I.V."/>
        </authorList>
    </citation>
    <scope>NUCLEOTIDE SEQUENCE [LARGE SCALE GENOMIC DNA]</scope>
    <source>
        <strain evidence="2">CBS 339.88</strain>
    </source>
</reference>
<dbReference type="AlphaFoldDB" id="A0A067SXV1"/>
<organism evidence="1 2">
    <name type="scientific">Galerina marginata (strain CBS 339.88)</name>
    <dbReference type="NCBI Taxonomy" id="685588"/>
    <lineage>
        <taxon>Eukaryota</taxon>
        <taxon>Fungi</taxon>
        <taxon>Dikarya</taxon>
        <taxon>Basidiomycota</taxon>
        <taxon>Agaricomycotina</taxon>
        <taxon>Agaricomycetes</taxon>
        <taxon>Agaricomycetidae</taxon>
        <taxon>Agaricales</taxon>
        <taxon>Agaricineae</taxon>
        <taxon>Strophariaceae</taxon>
        <taxon>Galerina</taxon>
    </lineage>
</organism>
<dbReference type="Proteomes" id="UP000027222">
    <property type="component" value="Unassembled WGS sequence"/>
</dbReference>
<dbReference type="HOGENOM" id="CLU_1378217_0_0_1"/>
<gene>
    <name evidence="1" type="ORF">GALMADRAFT_213873</name>
</gene>
<accession>A0A067SXV1</accession>
<proteinExistence type="predicted"/>
<evidence type="ECO:0000313" key="1">
    <source>
        <dbReference type="EMBL" id="KDR71588.1"/>
    </source>
</evidence>